<feature type="chain" id="PRO_5035794824" evidence="1">
    <location>
        <begin position="25"/>
        <end position="57"/>
    </location>
</feature>
<organism evidence="2 3">
    <name type="scientific">Rotaria magnacalcarata</name>
    <dbReference type="NCBI Taxonomy" id="392030"/>
    <lineage>
        <taxon>Eukaryota</taxon>
        <taxon>Metazoa</taxon>
        <taxon>Spiralia</taxon>
        <taxon>Gnathifera</taxon>
        <taxon>Rotifera</taxon>
        <taxon>Eurotatoria</taxon>
        <taxon>Bdelloidea</taxon>
        <taxon>Philodinida</taxon>
        <taxon>Philodinidae</taxon>
        <taxon>Rotaria</taxon>
    </lineage>
</organism>
<dbReference type="Proteomes" id="UP000676336">
    <property type="component" value="Unassembled WGS sequence"/>
</dbReference>
<name>A0A8S2Y5L6_9BILA</name>
<evidence type="ECO:0000256" key="1">
    <source>
        <dbReference type="SAM" id="SignalP"/>
    </source>
</evidence>
<gene>
    <name evidence="2" type="ORF">SMN809_LOCUS36171</name>
</gene>
<dbReference type="Gene3D" id="2.130.10.10">
    <property type="entry name" value="YVTN repeat-like/Quinoprotein amine dehydrogenase"/>
    <property type="match status" value="1"/>
</dbReference>
<dbReference type="InterPro" id="IPR015943">
    <property type="entry name" value="WD40/YVTN_repeat-like_dom_sf"/>
</dbReference>
<dbReference type="SUPFAM" id="SSF50978">
    <property type="entry name" value="WD40 repeat-like"/>
    <property type="match status" value="1"/>
</dbReference>
<keyword evidence="1" id="KW-0732">Signal</keyword>
<reference evidence="2" key="1">
    <citation type="submission" date="2021-02" db="EMBL/GenBank/DDBJ databases">
        <authorList>
            <person name="Nowell W R."/>
        </authorList>
    </citation>
    <scope>NUCLEOTIDE SEQUENCE</scope>
</reference>
<comment type="caution">
    <text evidence="2">The sequence shown here is derived from an EMBL/GenBank/DDBJ whole genome shotgun (WGS) entry which is preliminary data.</text>
</comment>
<dbReference type="AlphaFoldDB" id="A0A8S2Y5L6"/>
<feature type="signal peptide" evidence="1">
    <location>
        <begin position="1"/>
        <end position="24"/>
    </location>
</feature>
<evidence type="ECO:0000313" key="2">
    <source>
        <dbReference type="EMBL" id="CAF4529642.1"/>
    </source>
</evidence>
<dbReference type="InterPro" id="IPR036322">
    <property type="entry name" value="WD40_repeat_dom_sf"/>
</dbReference>
<sequence length="57" mass="6324">MNEFYHVVLLFILDYTVFLWDAEAALCLANFVGPDQHIQGVLAVDINHEGTFIVSGG</sequence>
<proteinExistence type="predicted"/>
<dbReference type="EMBL" id="CAJOBI010088220">
    <property type="protein sequence ID" value="CAF4529642.1"/>
    <property type="molecule type" value="Genomic_DNA"/>
</dbReference>
<feature type="non-terminal residue" evidence="2">
    <location>
        <position position="1"/>
    </location>
</feature>
<evidence type="ECO:0000313" key="3">
    <source>
        <dbReference type="Proteomes" id="UP000676336"/>
    </source>
</evidence>
<accession>A0A8S2Y5L6</accession>
<protein>
    <submittedName>
        <fullName evidence="2">Uncharacterized protein</fullName>
    </submittedName>
</protein>